<dbReference type="GO" id="GO:0046872">
    <property type="term" value="F:metal ion binding"/>
    <property type="evidence" value="ECO:0007669"/>
    <property type="project" value="UniProtKB-KW"/>
</dbReference>
<accession>A0A1I8QE31</accession>
<dbReference type="Gene3D" id="1.10.1380.10">
    <property type="entry name" value="Neutral endopeptidase , domain2"/>
    <property type="match status" value="1"/>
</dbReference>
<keyword evidence="9" id="KW-0732">Signal</keyword>
<reference evidence="12" key="1">
    <citation type="submission" date="2020-05" db="UniProtKB">
        <authorList>
            <consortium name="EnsemblMetazoa"/>
        </authorList>
    </citation>
    <scope>IDENTIFICATION</scope>
    <source>
        <strain evidence="12">USDA</strain>
    </source>
</reference>
<comment type="similarity">
    <text evidence="3">Belongs to the peptidase M13 family.</text>
</comment>
<keyword evidence="13" id="KW-1185">Reference proteome</keyword>
<dbReference type="InterPro" id="IPR018497">
    <property type="entry name" value="Peptidase_M13_C"/>
</dbReference>
<evidence type="ECO:0000256" key="8">
    <source>
        <dbReference type="ARBA" id="ARBA00023049"/>
    </source>
</evidence>
<comment type="cofactor">
    <cofactor evidence="1">
        <name>Zn(2+)</name>
        <dbReference type="ChEBI" id="CHEBI:29105"/>
    </cofactor>
</comment>
<dbReference type="Pfam" id="PF05649">
    <property type="entry name" value="Peptidase_M13_N"/>
    <property type="match status" value="1"/>
</dbReference>
<dbReference type="InterPro" id="IPR000718">
    <property type="entry name" value="Peptidase_M13"/>
</dbReference>
<evidence type="ECO:0000256" key="5">
    <source>
        <dbReference type="ARBA" id="ARBA00022723"/>
    </source>
</evidence>
<gene>
    <name evidence="12" type="primary">106083469</name>
</gene>
<feature type="signal peptide" evidence="9">
    <location>
        <begin position="1"/>
        <end position="27"/>
    </location>
</feature>
<evidence type="ECO:0000256" key="2">
    <source>
        <dbReference type="ARBA" id="ARBA00004401"/>
    </source>
</evidence>
<name>A0A1I8QE31_STOCA</name>
<keyword evidence="8" id="KW-0482">Metalloprotease</keyword>
<dbReference type="OrthoDB" id="8033935at2759"/>
<keyword evidence="4" id="KW-0645">Protease</keyword>
<proteinExistence type="inferred from homology"/>
<dbReference type="KEGG" id="scac:106083469"/>
<comment type="subcellular location">
    <subcellularLocation>
        <location evidence="2">Cell membrane</location>
        <topology evidence="2">Single-pass type II membrane protein</topology>
    </subcellularLocation>
</comment>
<evidence type="ECO:0000256" key="6">
    <source>
        <dbReference type="ARBA" id="ARBA00022801"/>
    </source>
</evidence>
<dbReference type="VEuPathDB" id="VectorBase:SCAU016258"/>
<feature type="domain" description="Peptidase M13 C-terminal" evidence="10">
    <location>
        <begin position="490"/>
        <end position="664"/>
    </location>
</feature>
<dbReference type="InterPro" id="IPR042089">
    <property type="entry name" value="Peptidase_M13_dom_2"/>
</dbReference>
<dbReference type="PROSITE" id="PS51885">
    <property type="entry name" value="NEPRILYSIN"/>
    <property type="match status" value="1"/>
</dbReference>
<feature type="domain" description="Peptidase M13 N-terminal" evidence="11">
    <location>
        <begin position="55"/>
        <end position="417"/>
    </location>
</feature>
<evidence type="ECO:0000256" key="4">
    <source>
        <dbReference type="ARBA" id="ARBA00022670"/>
    </source>
</evidence>
<dbReference type="Pfam" id="PF01431">
    <property type="entry name" value="Peptidase_M13"/>
    <property type="match status" value="1"/>
</dbReference>
<evidence type="ECO:0000256" key="3">
    <source>
        <dbReference type="ARBA" id="ARBA00007357"/>
    </source>
</evidence>
<dbReference type="PANTHER" id="PTHR11733:SF167">
    <property type="entry name" value="FI17812P1-RELATED"/>
    <property type="match status" value="1"/>
</dbReference>
<dbReference type="Proteomes" id="UP000095300">
    <property type="component" value="Unassembled WGS sequence"/>
</dbReference>
<feature type="chain" id="PRO_5009328138" description="Peptidase M13 N-terminal domain-containing protein" evidence="9">
    <location>
        <begin position="28"/>
        <end position="672"/>
    </location>
</feature>
<dbReference type="AlphaFoldDB" id="A0A1I8QE31"/>
<evidence type="ECO:0000256" key="7">
    <source>
        <dbReference type="ARBA" id="ARBA00022833"/>
    </source>
</evidence>
<evidence type="ECO:0000256" key="1">
    <source>
        <dbReference type="ARBA" id="ARBA00001947"/>
    </source>
</evidence>
<organism evidence="12 13">
    <name type="scientific">Stomoxys calcitrans</name>
    <name type="common">Stable fly</name>
    <name type="synonym">Conops calcitrans</name>
    <dbReference type="NCBI Taxonomy" id="35570"/>
    <lineage>
        <taxon>Eukaryota</taxon>
        <taxon>Metazoa</taxon>
        <taxon>Ecdysozoa</taxon>
        <taxon>Arthropoda</taxon>
        <taxon>Hexapoda</taxon>
        <taxon>Insecta</taxon>
        <taxon>Pterygota</taxon>
        <taxon>Neoptera</taxon>
        <taxon>Endopterygota</taxon>
        <taxon>Diptera</taxon>
        <taxon>Brachycera</taxon>
        <taxon>Muscomorpha</taxon>
        <taxon>Muscoidea</taxon>
        <taxon>Muscidae</taxon>
        <taxon>Stomoxys</taxon>
    </lineage>
</organism>
<keyword evidence="5" id="KW-0479">Metal-binding</keyword>
<dbReference type="InterPro" id="IPR024079">
    <property type="entry name" value="MetalloPept_cat_dom_sf"/>
</dbReference>
<dbReference type="GO" id="GO:0016485">
    <property type="term" value="P:protein processing"/>
    <property type="evidence" value="ECO:0007669"/>
    <property type="project" value="TreeGrafter"/>
</dbReference>
<evidence type="ECO:0000313" key="13">
    <source>
        <dbReference type="Proteomes" id="UP000095300"/>
    </source>
</evidence>
<dbReference type="GO" id="GO:0005886">
    <property type="term" value="C:plasma membrane"/>
    <property type="evidence" value="ECO:0007669"/>
    <property type="project" value="UniProtKB-SubCell"/>
</dbReference>
<keyword evidence="7" id="KW-0862">Zinc</keyword>
<dbReference type="CDD" id="cd08662">
    <property type="entry name" value="M13"/>
    <property type="match status" value="1"/>
</dbReference>
<dbReference type="PANTHER" id="PTHR11733">
    <property type="entry name" value="ZINC METALLOPROTEASE FAMILY M13 NEPRILYSIN-RELATED"/>
    <property type="match status" value="1"/>
</dbReference>
<evidence type="ECO:0000256" key="9">
    <source>
        <dbReference type="SAM" id="SignalP"/>
    </source>
</evidence>
<dbReference type="Gene3D" id="3.40.390.10">
    <property type="entry name" value="Collagenase (Catalytic Domain)"/>
    <property type="match status" value="1"/>
</dbReference>
<evidence type="ECO:0000259" key="11">
    <source>
        <dbReference type="Pfam" id="PF05649"/>
    </source>
</evidence>
<sequence>MRSNIHMTYGLQIVIISIIIIVDEIQTHPVEGGVSNVNEFYGNLIETNLNSSVDPCEDFYAYACGNWHRSYNASSEYIDMPGYMDTKVNQQFRGLMEHQTDAKWKSGVYGKAKDLYESCEQLDTLVLNSFLMGLHEELEMQWPIFALEEGEWKNISQFDWLRVTAVLRRYGLNNIFITHNVNVNPRNSSEYYLELAQHHAHTILEAEDVENIFLNFGLSHNESHSLTEELLQFERILNELAKYQVINETDKKNYADNFHILTLKELQASVPQVDWLKYFQIVLNTTQDLQQLKVQTFAWDAKFFANLKDHLNGYGNDTIAYYLMLKFMYHVNGDLPHRKHRNCIRYLRSFMPVFMNFLYEEHYFKDKRVAMEKSLNKMFNNLKKSFESLVEENHLKLNKKEQHFILKELHGMQLKVGNLPRNCTEHYVEAFYQTLSINRSDFVQSHLNILRFTNQLHYKNLNANNASVAEKVYNLDATTQSSSSPVKIFENAILIPHGYLQLPLYDLKLSHIHQYSLLGVILAHEIIHAYDLFHIVYDYRSNYDYLGSQVGHHYTPHMHCFANSPTEIISENIADVSGLRMAYHFYRTLEEDLEFPLFHLTKDQYFFVNSVQFLCGDLKQISDLALETTDLGHDMHDLRVRRNWSKFQEFSLAFNCSPKSNMSVGEKPCRIW</sequence>
<dbReference type="GO" id="GO:0004222">
    <property type="term" value="F:metalloendopeptidase activity"/>
    <property type="evidence" value="ECO:0007669"/>
    <property type="project" value="InterPro"/>
</dbReference>
<evidence type="ECO:0000313" key="12">
    <source>
        <dbReference type="EnsemblMetazoa" id="SCAU016258-PA"/>
    </source>
</evidence>
<evidence type="ECO:0000259" key="10">
    <source>
        <dbReference type="Pfam" id="PF01431"/>
    </source>
</evidence>
<protein>
    <recommendedName>
        <fullName evidence="14">Peptidase M13 N-terminal domain-containing protein</fullName>
    </recommendedName>
</protein>
<evidence type="ECO:0008006" key="14">
    <source>
        <dbReference type="Google" id="ProtNLM"/>
    </source>
</evidence>
<dbReference type="SUPFAM" id="SSF55486">
    <property type="entry name" value="Metalloproteases ('zincins'), catalytic domain"/>
    <property type="match status" value="1"/>
</dbReference>
<dbReference type="EnsemblMetazoa" id="SCAU016258-RA">
    <property type="protein sequence ID" value="SCAU016258-PA"/>
    <property type="gene ID" value="SCAU016258"/>
</dbReference>
<dbReference type="InterPro" id="IPR008753">
    <property type="entry name" value="Peptidase_M13_N"/>
</dbReference>
<keyword evidence="6" id="KW-0378">Hydrolase</keyword>